<reference evidence="2" key="2">
    <citation type="journal article" date="2016" name="Sci. Rep.">
        <title>Dictyocaulus viviparus genome, variome and transcriptome elucidate lungworm biology and support future intervention.</title>
        <authorList>
            <person name="McNulty S.N."/>
            <person name="Strube C."/>
            <person name="Rosa B.A."/>
            <person name="Martin J.C."/>
            <person name="Tyagi R."/>
            <person name="Choi Y.J."/>
            <person name="Wang Q."/>
            <person name="Hallsworth Pepin K."/>
            <person name="Zhang X."/>
            <person name="Ozersky P."/>
            <person name="Wilson R.K."/>
            <person name="Sternberg P.W."/>
            <person name="Gasser R.B."/>
            <person name="Mitreva M."/>
        </authorList>
    </citation>
    <scope>NUCLEOTIDE SEQUENCE [LARGE SCALE GENOMIC DNA]</scope>
    <source>
        <strain evidence="2">HannoverDv2000</strain>
    </source>
</reference>
<evidence type="ECO:0000313" key="2">
    <source>
        <dbReference type="Proteomes" id="UP000053766"/>
    </source>
</evidence>
<accession>A0A0D8XVG3</accession>
<gene>
    <name evidence="1" type="ORF">DICVIV_05261</name>
</gene>
<dbReference type="Proteomes" id="UP000053766">
    <property type="component" value="Unassembled WGS sequence"/>
</dbReference>
<protein>
    <submittedName>
        <fullName evidence="1">Uncharacterized protein</fullName>
    </submittedName>
</protein>
<reference evidence="1 2" key="1">
    <citation type="submission" date="2013-11" db="EMBL/GenBank/DDBJ databases">
        <title>Draft genome of the bovine lungworm Dictyocaulus viviparus.</title>
        <authorList>
            <person name="Mitreva M."/>
        </authorList>
    </citation>
    <scope>NUCLEOTIDE SEQUENCE [LARGE SCALE GENOMIC DNA]</scope>
    <source>
        <strain evidence="1 2">HannoverDv2000</strain>
    </source>
</reference>
<proteinExistence type="predicted"/>
<dbReference type="EMBL" id="KN716261">
    <property type="protein sequence ID" value="KJH48633.1"/>
    <property type="molecule type" value="Genomic_DNA"/>
</dbReference>
<name>A0A0D8XVG3_DICVI</name>
<dbReference type="AlphaFoldDB" id="A0A0D8XVG3"/>
<evidence type="ECO:0000313" key="1">
    <source>
        <dbReference type="EMBL" id="KJH48633.1"/>
    </source>
</evidence>
<keyword evidence="2" id="KW-1185">Reference proteome</keyword>
<sequence length="153" mass="18058">MILLLFILFTITFALERKNLNYIRDGEAKIEATSLSYIERTKPLPSYVYRHDPDMKFIYSNYMKHKESSAVLDSDRSDEFISNKRSDVNWSSTNQESYKQTEPETSSPTKYYDLRPMEKQKSHYDRTDVNRVLTQLAQQKISKIEQNVLAKTI</sequence>
<organism evidence="1 2">
    <name type="scientific">Dictyocaulus viviparus</name>
    <name type="common">Bovine lungworm</name>
    <dbReference type="NCBI Taxonomy" id="29172"/>
    <lineage>
        <taxon>Eukaryota</taxon>
        <taxon>Metazoa</taxon>
        <taxon>Ecdysozoa</taxon>
        <taxon>Nematoda</taxon>
        <taxon>Chromadorea</taxon>
        <taxon>Rhabditida</taxon>
        <taxon>Rhabditina</taxon>
        <taxon>Rhabditomorpha</taxon>
        <taxon>Strongyloidea</taxon>
        <taxon>Metastrongylidae</taxon>
        <taxon>Dictyocaulus</taxon>
    </lineage>
</organism>